<evidence type="ECO:0000313" key="2">
    <source>
        <dbReference type="Proteomes" id="UP000327118"/>
    </source>
</evidence>
<organism evidence="1 2">
    <name type="scientific">Aspergillus coremiiformis</name>
    <dbReference type="NCBI Taxonomy" id="138285"/>
    <lineage>
        <taxon>Eukaryota</taxon>
        <taxon>Fungi</taxon>
        <taxon>Dikarya</taxon>
        <taxon>Ascomycota</taxon>
        <taxon>Pezizomycotina</taxon>
        <taxon>Eurotiomycetes</taxon>
        <taxon>Eurotiomycetidae</taxon>
        <taxon>Eurotiales</taxon>
        <taxon>Aspergillaceae</taxon>
        <taxon>Aspergillus</taxon>
        <taxon>Aspergillus subgen. Circumdati</taxon>
    </lineage>
</organism>
<dbReference type="EMBL" id="ML739160">
    <property type="protein sequence ID" value="KAE8351667.1"/>
    <property type="molecule type" value="Genomic_DNA"/>
</dbReference>
<dbReference type="Proteomes" id="UP000327118">
    <property type="component" value="Unassembled WGS sequence"/>
</dbReference>
<dbReference type="AlphaFoldDB" id="A0A5N6Z1X9"/>
<proteinExistence type="predicted"/>
<keyword evidence="2" id="KW-1185">Reference proteome</keyword>
<accession>A0A5N6Z1X9</accession>
<reference evidence="2" key="1">
    <citation type="submission" date="2019-04" db="EMBL/GenBank/DDBJ databases">
        <title>Friends and foes A comparative genomics studyof 23 Aspergillus species from section Flavi.</title>
        <authorList>
            <consortium name="DOE Joint Genome Institute"/>
            <person name="Kjaerbolling I."/>
            <person name="Vesth T."/>
            <person name="Frisvad J.C."/>
            <person name="Nybo J.L."/>
            <person name="Theobald S."/>
            <person name="Kildgaard S."/>
            <person name="Isbrandt T."/>
            <person name="Kuo A."/>
            <person name="Sato A."/>
            <person name="Lyhne E.K."/>
            <person name="Kogle M.E."/>
            <person name="Wiebenga A."/>
            <person name="Kun R.S."/>
            <person name="Lubbers R.J."/>
            <person name="Makela M.R."/>
            <person name="Barry K."/>
            <person name="Chovatia M."/>
            <person name="Clum A."/>
            <person name="Daum C."/>
            <person name="Haridas S."/>
            <person name="He G."/>
            <person name="LaButti K."/>
            <person name="Lipzen A."/>
            <person name="Mondo S."/>
            <person name="Riley R."/>
            <person name="Salamov A."/>
            <person name="Simmons B.A."/>
            <person name="Magnuson J.K."/>
            <person name="Henrissat B."/>
            <person name="Mortensen U.H."/>
            <person name="Larsen T.O."/>
            <person name="Devries R.P."/>
            <person name="Grigoriev I.V."/>
            <person name="Machida M."/>
            <person name="Baker S.E."/>
            <person name="Andersen M.R."/>
        </authorList>
    </citation>
    <scope>NUCLEOTIDE SEQUENCE [LARGE SCALE GENOMIC DNA]</scope>
    <source>
        <strain evidence="2">CBS 553.77</strain>
    </source>
</reference>
<name>A0A5N6Z1X9_9EURO</name>
<evidence type="ECO:0000313" key="1">
    <source>
        <dbReference type="EMBL" id="KAE8351667.1"/>
    </source>
</evidence>
<sequence length="166" mass="17543">MSSTTGRLTQSFLQVNCRESPSLRVNSLPTALQATLASVSKASCFSSEHADFTGGSDAPCSRWASFLPNSDGCASAHWAWKAPAALFRLSRFDGCSSVKARELVKHRNGSCHTSRGPNAVLSGYYATPFVAGQAPSRTGTRGLGVIVPYGSGSCGLVRWRGQIISL</sequence>
<dbReference type="OrthoDB" id="10253869at2759"/>
<protein>
    <submittedName>
        <fullName evidence="1">Uncharacterized protein</fullName>
    </submittedName>
</protein>
<gene>
    <name evidence="1" type="ORF">BDV28DRAFT_15901</name>
</gene>